<dbReference type="HOGENOM" id="CLU_111913_3_0_6"/>
<sequence>MTDTLSPEARSERMSRIRGKDTKPELLVRTYLHGAGLRYRLHAKDLPGRPDLVLPKYGTVVFVEGCFWHGHRCQKGRIPGTNSGFWSTKIMTNQARDRRNHRALRQAGWRVYRVWECELAKPARREKVLSRLVDRIRLDR</sequence>
<dbReference type="eggNOG" id="COG3727">
    <property type="taxonomic scope" value="Bacteria"/>
</dbReference>
<evidence type="ECO:0000256" key="5">
    <source>
        <dbReference type="ARBA" id="ARBA00023204"/>
    </source>
</evidence>
<evidence type="ECO:0000256" key="4">
    <source>
        <dbReference type="ARBA" id="ARBA00022801"/>
    </source>
</evidence>
<proteinExistence type="inferred from homology"/>
<dbReference type="Proteomes" id="UP000008632">
    <property type="component" value="Chromosome"/>
</dbReference>
<keyword evidence="8" id="KW-1185">Reference proteome</keyword>
<dbReference type="KEGG" id="psu:Psesu_2195"/>
<evidence type="ECO:0000256" key="3">
    <source>
        <dbReference type="ARBA" id="ARBA00022763"/>
    </source>
</evidence>
<keyword evidence="3 6" id="KW-0227">DNA damage</keyword>
<dbReference type="STRING" id="743721.Psesu_2195"/>
<dbReference type="REBASE" id="31696">
    <property type="entry name" value="V.PsuGORF2195P"/>
</dbReference>
<accession>E6WV31</accession>
<dbReference type="SUPFAM" id="SSF52980">
    <property type="entry name" value="Restriction endonuclease-like"/>
    <property type="match status" value="1"/>
</dbReference>
<dbReference type="CDD" id="cd00221">
    <property type="entry name" value="Vsr"/>
    <property type="match status" value="1"/>
</dbReference>
<keyword evidence="4 6" id="KW-0378">Hydrolase</keyword>
<name>E6WV31_PSEUU</name>
<dbReference type="GO" id="GO:0004519">
    <property type="term" value="F:endonuclease activity"/>
    <property type="evidence" value="ECO:0007669"/>
    <property type="project" value="UniProtKB-KW"/>
</dbReference>
<evidence type="ECO:0000256" key="6">
    <source>
        <dbReference type="PIRNR" id="PIRNR018267"/>
    </source>
</evidence>
<dbReference type="OrthoDB" id="9801520at2"/>
<dbReference type="InterPro" id="IPR011335">
    <property type="entry name" value="Restrct_endonuc-II-like"/>
</dbReference>
<organism evidence="7 8">
    <name type="scientific">Pseudoxanthomonas suwonensis (strain 11-1)</name>
    <dbReference type="NCBI Taxonomy" id="743721"/>
    <lineage>
        <taxon>Bacteria</taxon>
        <taxon>Pseudomonadati</taxon>
        <taxon>Pseudomonadota</taxon>
        <taxon>Gammaproteobacteria</taxon>
        <taxon>Lysobacterales</taxon>
        <taxon>Lysobacteraceae</taxon>
        <taxon>Pseudoxanthomonas</taxon>
    </lineage>
</organism>
<dbReference type="AlphaFoldDB" id="E6WV31"/>
<dbReference type="EMBL" id="CP002446">
    <property type="protein sequence ID" value="ADV28030.1"/>
    <property type="molecule type" value="Genomic_DNA"/>
</dbReference>
<dbReference type="GO" id="GO:0016787">
    <property type="term" value="F:hydrolase activity"/>
    <property type="evidence" value="ECO:0007669"/>
    <property type="project" value="UniProtKB-KW"/>
</dbReference>
<dbReference type="NCBIfam" id="TIGR00632">
    <property type="entry name" value="vsr"/>
    <property type="match status" value="1"/>
</dbReference>
<keyword evidence="5 6" id="KW-0234">DNA repair</keyword>
<evidence type="ECO:0000313" key="7">
    <source>
        <dbReference type="EMBL" id="ADV28030.1"/>
    </source>
</evidence>
<evidence type="ECO:0000256" key="2">
    <source>
        <dbReference type="ARBA" id="ARBA00022759"/>
    </source>
</evidence>
<dbReference type="GO" id="GO:0006298">
    <property type="term" value="P:mismatch repair"/>
    <property type="evidence" value="ECO:0007669"/>
    <property type="project" value="UniProtKB-UniRule"/>
</dbReference>
<dbReference type="EC" id="3.1.-.-" evidence="6"/>
<comment type="function">
    <text evidence="6">May nick specific sequences that contain T:G mispairs resulting from m5C-deamination.</text>
</comment>
<gene>
    <name evidence="7" type="ordered locus">Psesu_2195</name>
</gene>
<protein>
    <recommendedName>
        <fullName evidence="6">Very short patch repair endonuclease</fullName>
        <ecNumber evidence="6">3.1.-.-</ecNumber>
    </recommendedName>
</protein>
<dbReference type="Pfam" id="PF03852">
    <property type="entry name" value="Vsr"/>
    <property type="match status" value="1"/>
</dbReference>
<keyword evidence="2 6" id="KW-0255">Endonuclease</keyword>
<keyword evidence="1 6" id="KW-0540">Nuclease</keyword>
<dbReference type="PIRSF" id="PIRSF018267">
    <property type="entry name" value="VSR_endonuc"/>
    <property type="match status" value="1"/>
</dbReference>
<reference evidence="7 8" key="1">
    <citation type="submission" date="2011-01" db="EMBL/GenBank/DDBJ databases">
        <title>Complete sequence of Pseudoxanthomonas suwonensis 11-1.</title>
        <authorList>
            <consortium name="US DOE Joint Genome Institute"/>
            <person name="Lucas S."/>
            <person name="Copeland A."/>
            <person name="Lapidus A."/>
            <person name="Cheng J.-F."/>
            <person name="Goodwin L."/>
            <person name="Pitluck S."/>
            <person name="Teshima H."/>
            <person name="Detter J.C."/>
            <person name="Han C."/>
            <person name="Tapia R."/>
            <person name="Land M."/>
            <person name="Hauser L."/>
            <person name="Kyrpides N."/>
            <person name="Ivanova N."/>
            <person name="Ovchinnikova G."/>
            <person name="Siebers A.K."/>
            <person name="Allgaier M."/>
            <person name="Thelen M.P."/>
            <person name="Hugenholtz P."/>
            <person name="Gladden J."/>
            <person name="Woyke T."/>
        </authorList>
    </citation>
    <scope>NUCLEOTIDE SEQUENCE [LARGE SCALE GENOMIC DNA]</scope>
    <source>
        <strain evidence="8">11-1</strain>
    </source>
</reference>
<evidence type="ECO:0000256" key="1">
    <source>
        <dbReference type="ARBA" id="ARBA00022722"/>
    </source>
</evidence>
<comment type="similarity">
    <text evidence="6">Belongs to the vsr family.</text>
</comment>
<dbReference type="Gene3D" id="3.40.960.10">
    <property type="entry name" value="VSR Endonuclease"/>
    <property type="match status" value="1"/>
</dbReference>
<evidence type="ECO:0000313" key="8">
    <source>
        <dbReference type="Proteomes" id="UP000008632"/>
    </source>
</evidence>
<dbReference type="InterPro" id="IPR004603">
    <property type="entry name" value="DNA_mismatch_endonuc_vsr"/>
</dbReference>